<gene>
    <name evidence="4" type="ORF">ES692_11185</name>
</gene>
<dbReference type="EMBL" id="VOSB01000015">
    <property type="protein sequence ID" value="TXE16909.1"/>
    <property type="molecule type" value="Genomic_DNA"/>
</dbReference>
<evidence type="ECO:0000313" key="5">
    <source>
        <dbReference type="Proteomes" id="UP000321938"/>
    </source>
</evidence>
<protein>
    <submittedName>
        <fullName evidence="4">T9SS type A sorting domain-containing protein</fullName>
    </submittedName>
</protein>
<dbReference type="OrthoDB" id="629570at2"/>
<evidence type="ECO:0000259" key="3">
    <source>
        <dbReference type="Pfam" id="PF18962"/>
    </source>
</evidence>
<proteinExistence type="predicted"/>
<keyword evidence="5" id="KW-1185">Reference proteome</keyword>
<evidence type="ECO:0000256" key="1">
    <source>
        <dbReference type="ARBA" id="ARBA00022729"/>
    </source>
</evidence>
<keyword evidence="1 2" id="KW-0732">Signal</keyword>
<sequence>MKINLHILFVTLISVMYSQAQEVTVDISMGAGYSNEIYYKLSTQTETVFTANQWDIAFLRTSIFDLGVRVNDGVGIQVFEAANTPAGYDTVDVTNESTWTQLYNSDTNWSSGAFMNTSISGNPFPASGFGNYNGGNNTVEGQIVFVLKYPDGSYKKFFIETYLGAYTFKYSSWTGSAWTADITETVANSSNPNNRFNYYSLQTDSEVIAEPAATDWDFVFRKYNSFLNPPGQYYNVTGVLHNPNVEIAQNDEPGGMLMNPSLTYLDNMNTIGYDWKAFGGSGIVVDSNQAFYIKYADDTVYRLTFTAFSGTSSGDLTFVINNVTDALSIADVSQNVSFGIYPNPSSDKQINLVYDVSALDGNNNNVAIYSSTGQKVYETALKSNSGFYNKSLDLSSLSSGIYVLQFTSGAFSTTKKIILN</sequence>
<dbReference type="Pfam" id="PF18962">
    <property type="entry name" value="Por_Secre_tail"/>
    <property type="match status" value="1"/>
</dbReference>
<name>A0A5C7B7U1_9FLAO</name>
<comment type="caution">
    <text evidence="4">The sequence shown here is derived from an EMBL/GenBank/DDBJ whole genome shotgun (WGS) entry which is preliminary data.</text>
</comment>
<evidence type="ECO:0000256" key="2">
    <source>
        <dbReference type="SAM" id="SignalP"/>
    </source>
</evidence>
<accession>A0A5C7B7U1</accession>
<dbReference type="RefSeq" id="WP_028872042.1">
    <property type="nucleotide sequence ID" value="NZ_VOSB01000015.1"/>
</dbReference>
<feature type="signal peptide" evidence="2">
    <location>
        <begin position="1"/>
        <end position="20"/>
    </location>
</feature>
<dbReference type="STRING" id="1123037.GCA_000425305_02237"/>
<organism evidence="4 5">
    <name type="scientific">Psychroserpens burtonensis</name>
    <dbReference type="NCBI Taxonomy" id="49278"/>
    <lineage>
        <taxon>Bacteria</taxon>
        <taxon>Pseudomonadati</taxon>
        <taxon>Bacteroidota</taxon>
        <taxon>Flavobacteriia</taxon>
        <taxon>Flavobacteriales</taxon>
        <taxon>Flavobacteriaceae</taxon>
        <taxon>Psychroserpens</taxon>
    </lineage>
</organism>
<evidence type="ECO:0000313" key="4">
    <source>
        <dbReference type="EMBL" id="TXE16909.1"/>
    </source>
</evidence>
<dbReference type="InterPro" id="IPR026444">
    <property type="entry name" value="Secre_tail"/>
</dbReference>
<feature type="chain" id="PRO_5022895119" evidence="2">
    <location>
        <begin position="21"/>
        <end position="420"/>
    </location>
</feature>
<dbReference type="Proteomes" id="UP000321938">
    <property type="component" value="Unassembled WGS sequence"/>
</dbReference>
<dbReference type="NCBIfam" id="TIGR04183">
    <property type="entry name" value="Por_Secre_tail"/>
    <property type="match status" value="1"/>
</dbReference>
<dbReference type="AlphaFoldDB" id="A0A5C7B7U1"/>
<feature type="domain" description="Secretion system C-terminal sorting" evidence="3">
    <location>
        <begin position="340"/>
        <end position="418"/>
    </location>
</feature>
<reference evidence="4 5" key="1">
    <citation type="submission" date="2019-08" db="EMBL/GenBank/DDBJ databases">
        <title>Genome of Psychroserpens burtonensis ACAM 167.</title>
        <authorList>
            <person name="Bowman J.P."/>
        </authorList>
    </citation>
    <scope>NUCLEOTIDE SEQUENCE [LARGE SCALE GENOMIC DNA]</scope>
    <source>
        <strain evidence="4 5">ACAM 167</strain>
    </source>
</reference>